<dbReference type="HAMAP" id="MF_01660">
    <property type="entry name" value="MenH"/>
    <property type="match status" value="1"/>
</dbReference>
<dbReference type="PANTHER" id="PTHR42916">
    <property type="entry name" value="2-SUCCINYL-5-ENOLPYRUVYL-6-HYDROXY-3-CYCLOHEXENE-1-CARBOXYLATE SYNTHASE"/>
    <property type="match status" value="1"/>
</dbReference>
<dbReference type="GO" id="GO:0070205">
    <property type="term" value="F:2-succinyl-6-hydroxy-2,4-cyclohexadiene-1-carboxylate synthase activity"/>
    <property type="evidence" value="ECO:0007669"/>
    <property type="project" value="UniProtKB-UniRule"/>
</dbReference>
<comment type="function">
    <text evidence="3">Catalyzes a proton abstraction reaction that results in 2,5-elimination of pyruvate from 2-succinyl-5-enolpyruvyl-6-hydroxy-3-cyclohexene-1-carboxylate (SEPHCHC) and the formation of 2-succinyl-6-hydroxy-2,4-cyclohexadiene-1-carboxylate (SHCHC).</text>
</comment>
<accession>A0A0V8JK03</accession>
<sequence length="274" mass="31435">MYYRYEDVSYHVEVQGKGTPLLLLHGFTGSSQTWSTFTKSWARYYQVITIDIIGHGKTDSPSDVAPYKMTQMMNVIVSLLDRLRIEKAFFLGYSMGARLALAFSIHYQERVKALILESGSPGLKTQPERMARQAADEELAAFIREQGVLKFVDYWESIPMFKTQKRMPEKDQALVRQERLAQCKLGLANSLIGMGTGAQQSYWEKLHTLLLPVLLITGELDQKFCEIAKDMSNQLKFCRYKVVLNTGHAIHVEQPRIFGKIVSEFLSQHEEEER</sequence>
<dbReference type="Proteomes" id="UP000053681">
    <property type="component" value="Unassembled WGS sequence"/>
</dbReference>
<dbReference type="InterPro" id="IPR029058">
    <property type="entry name" value="AB_hydrolase_fold"/>
</dbReference>
<keyword evidence="2 3" id="KW-0456">Lyase</keyword>
<reference evidence="5 6" key="1">
    <citation type="submission" date="2015-11" db="EMBL/GenBank/DDBJ databases">
        <title>Bacillus caseinolyticus sp nov.</title>
        <authorList>
            <person name="Dastager S.G."/>
            <person name="Mawlankar R."/>
        </authorList>
    </citation>
    <scope>NUCLEOTIDE SEQUENCE [LARGE SCALE GENOMIC DNA]</scope>
    <source>
        <strain evidence="5 6">SGD-V-76</strain>
    </source>
</reference>
<gene>
    <name evidence="3" type="primary">menH</name>
    <name evidence="5" type="ORF">AS180_14020</name>
</gene>
<dbReference type="UniPathway" id="UPA00079"/>
<dbReference type="SUPFAM" id="SSF53474">
    <property type="entry name" value="alpha/beta-Hydrolases"/>
    <property type="match status" value="1"/>
</dbReference>
<evidence type="ECO:0000256" key="1">
    <source>
        <dbReference type="ARBA" id="ARBA00022428"/>
    </source>
</evidence>
<dbReference type="GO" id="GO:0009234">
    <property type="term" value="P:menaquinone biosynthetic process"/>
    <property type="evidence" value="ECO:0007669"/>
    <property type="project" value="UniProtKB-UniRule"/>
</dbReference>
<dbReference type="RefSeq" id="WP_025911892.1">
    <property type="nucleotide sequence ID" value="NZ_KQ758663.1"/>
</dbReference>
<evidence type="ECO:0000256" key="3">
    <source>
        <dbReference type="HAMAP-Rule" id="MF_01660"/>
    </source>
</evidence>
<organism evidence="5 6">
    <name type="scientific">Priestia veravalensis</name>
    <dbReference type="NCBI Taxonomy" id="1414648"/>
    <lineage>
        <taxon>Bacteria</taxon>
        <taxon>Bacillati</taxon>
        <taxon>Bacillota</taxon>
        <taxon>Bacilli</taxon>
        <taxon>Bacillales</taxon>
        <taxon>Bacillaceae</taxon>
        <taxon>Priestia</taxon>
    </lineage>
</organism>
<comment type="pathway">
    <text evidence="3">Quinol/quinone metabolism; menaquinone biosynthesis.</text>
</comment>
<dbReference type="InterPro" id="IPR022485">
    <property type="entry name" value="SHCHC_synthase_MenH"/>
</dbReference>
<comment type="similarity">
    <text evidence="3">Belongs to the AB hydrolase superfamily. MenH family.</text>
</comment>
<dbReference type="PRINTS" id="PR00111">
    <property type="entry name" value="ABHYDROLASE"/>
</dbReference>
<dbReference type="EC" id="4.2.99.20" evidence="3"/>
<comment type="catalytic activity">
    <reaction evidence="3">
        <text>5-enolpyruvoyl-6-hydroxy-2-succinyl-cyclohex-3-ene-1-carboxylate = (1R,6R)-6-hydroxy-2-succinyl-cyclohexa-2,4-diene-1-carboxylate + pyruvate</text>
        <dbReference type="Rhea" id="RHEA:25597"/>
        <dbReference type="ChEBI" id="CHEBI:15361"/>
        <dbReference type="ChEBI" id="CHEBI:58689"/>
        <dbReference type="ChEBI" id="CHEBI:58818"/>
        <dbReference type="EC" id="4.2.99.20"/>
    </reaction>
</comment>
<evidence type="ECO:0000313" key="6">
    <source>
        <dbReference type="Proteomes" id="UP000053681"/>
    </source>
</evidence>
<evidence type="ECO:0000313" key="5">
    <source>
        <dbReference type="EMBL" id="KSU87292.1"/>
    </source>
</evidence>
<dbReference type="Gene3D" id="3.40.50.1820">
    <property type="entry name" value="alpha/beta hydrolase"/>
    <property type="match status" value="1"/>
</dbReference>
<dbReference type="NCBIfam" id="TIGR03695">
    <property type="entry name" value="menH_SHCHC"/>
    <property type="match status" value="1"/>
</dbReference>
<name>A0A0V8JK03_9BACI</name>
<feature type="domain" description="AB hydrolase-1" evidence="4">
    <location>
        <begin position="20"/>
        <end position="254"/>
    </location>
</feature>
<comment type="subunit">
    <text evidence="3">Monomer.</text>
</comment>
<keyword evidence="6" id="KW-1185">Reference proteome</keyword>
<dbReference type="EMBL" id="LNQP01000048">
    <property type="protein sequence ID" value="KSU87292.1"/>
    <property type="molecule type" value="Genomic_DNA"/>
</dbReference>
<evidence type="ECO:0000259" key="4">
    <source>
        <dbReference type="Pfam" id="PF00561"/>
    </source>
</evidence>
<dbReference type="InterPro" id="IPR000073">
    <property type="entry name" value="AB_hydrolase_1"/>
</dbReference>
<comment type="pathway">
    <text evidence="3">Quinol/quinone metabolism; 1,4-dihydroxy-2-naphthoate biosynthesis; 1,4-dihydroxy-2-naphthoate from chorismate: step 3/7.</text>
</comment>
<proteinExistence type="inferred from homology"/>
<keyword evidence="1 3" id="KW-0474">Menaquinone biosynthesis</keyword>
<protein>
    <recommendedName>
        <fullName evidence="3">Putative 2-succinyl-6-hydroxy-2,4-cyclohexadiene-1-carboxylate synthase</fullName>
        <shortName evidence="3">SHCHC synthase</shortName>
        <ecNumber evidence="3">4.2.99.20</ecNumber>
    </recommendedName>
</protein>
<dbReference type="AlphaFoldDB" id="A0A0V8JK03"/>
<dbReference type="UniPathway" id="UPA01057">
    <property type="reaction ID" value="UER00900"/>
</dbReference>
<comment type="caution">
    <text evidence="5">The sequence shown here is derived from an EMBL/GenBank/DDBJ whole genome shotgun (WGS) entry which is preliminary data.</text>
</comment>
<dbReference type="PANTHER" id="PTHR42916:SF1">
    <property type="entry name" value="PROTEIN PHYLLO, CHLOROPLASTIC"/>
    <property type="match status" value="1"/>
</dbReference>
<evidence type="ECO:0000256" key="2">
    <source>
        <dbReference type="ARBA" id="ARBA00023239"/>
    </source>
</evidence>
<dbReference type="Pfam" id="PF00561">
    <property type="entry name" value="Abhydrolase_1"/>
    <property type="match status" value="1"/>
</dbReference>